<comment type="caution">
    <text evidence="1">The sequence shown here is derived from an EMBL/GenBank/DDBJ whole genome shotgun (WGS) entry which is preliminary data.</text>
</comment>
<proteinExistence type="predicted"/>
<dbReference type="Proteomes" id="UP001311730">
    <property type="component" value="Unassembled WGS sequence"/>
</dbReference>
<protein>
    <submittedName>
        <fullName evidence="1">Uncharacterized protein</fullName>
    </submittedName>
</protein>
<evidence type="ECO:0000313" key="2">
    <source>
        <dbReference type="Proteomes" id="UP001311730"/>
    </source>
</evidence>
<dbReference type="RefSeq" id="WP_323982964.1">
    <property type="nucleotide sequence ID" value="NZ_JAYKBW010000004.1"/>
</dbReference>
<sequence>MKTETITTQEKKTIQEQLWDIIVEVSWGGNIRTIFWEKPFLAL</sequence>
<organism evidence="1 2">
    <name type="scientific">Capnocytophaga gingivalis</name>
    <dbReference type="NCBI Taxonomy" id="1017"/>
    <lineage>
        <taxon>Bacteria</taxon>
        <taxon>Pseudomonadati</taxon>
        <taxon>Bacteroidota</taxon>
        <taxon>Flavobacteriia</taxon>
        <taxon>Flavobacteriales</taxon>
        <taxon>Flavobacteriaceae</taxon>
        <taxon>Capnocytophaga</taxon>
    </lineage>
</organism>
<gene>
    <name evidence="1" type="ORF">VJJ08_04650</name>
</gene>
<evidence type="ECO:0000313" key="1">
    <source>
        <dbReference type="EMBL" id="MEB3074593.1"/>
    </source>
</evidence>
<name>A0ABU5Z7B9_9FLAO</name>
<keyword evidence="2" id="KW-1185">Reference proteome</keyword>
<dbReference type="EMBL" id="JAYKBW010000004">
    <property type="protein sequence ID" value="MEB3074593.1"/>
    <property type="molecule type" value="Genomic_DNA"/>
</dbReference>
<reference evidence="1 2" key="1">
    <citation type="submission" date="2023-12" db="EMBL/GenBank/DDBJ databases">
        <title>Genomic sequences of Capnocytophaga and Parvimonas strains.</title>
        <authorList>
            <person name="Watt R.M."/>
            <person name="Wang M."/>
            <person name="Yang T."/>
            <person name="Tong W.M."/>
        </authorList>
    </citation>
    <scope>NUCLEOTIDE SEQUENCE [LARGE SCALE GENOMIC DNA]</scope>
    <source>
        <strain evidence="1 2">CCUG 13096</strain>
    </source>
</reference>
<accession>A0ABU5Z7B9</accession>